<dbReference type="EMBL" id="JBHTOP010000022">
    <property type="protein sequence ID" value="MFD1671774.1"/>
    <property type="molecule type" value="Genomic_DNA"/>
</dbReference>
<dbReference type="InterPro" id="IPR016164">
    <property type="entry name" value="FAD-linked_Oxase-like_C"/>
</dbReference>
<dbReference type="SUPFAM" id="SSF56176">
    <property type="entry name" value="FAD-binding/transporter-associated domain-like"/>
    <property type="match status" value="1"/>
</dbReference>
<dbReference type="Gene3D" id="1.10.45.10">
    <property type="entry name" value="Vanillyl-alcohol Oxidase, Chain A, domain 4"/>
    <property type="match status" value="1"/>
</dbReference>
<dbReference type="InterPro" id="IPR016166">
    <property type="entry name" value="FAD-bd_PCMH"/>
</dbReference>
<reference evidence="7" key="1">
    <citation type="journal article" date="2019" name="Int. J. Syst. Evol. Microbiol.">
        <title>The Global Catalogue of Microorganisms (GCM) 10K type strain sequencing project: providing services to taxonomists for standard genome sequencing and annotation.</title>
        <authorList>
            <consortium name="The Broad Institute Genomics Platform"/>
            <consortium name="The Broad Institute Genome Sequencing Center for Infectious Disease"/>
            <person name="Wu L."/>
            <person name="Ma J."/>
        </authorList>
    </citation>
    <scope>NUCLEOTIDE SEQUENCE [LARGE SCALE GENOMIC DNA]</scope>
    <source>
        <strain evidence="7">CCM 8896</strain>
    </source>
</reference>
<evidence type="ECO:0000313" key="6">
    <source>
        <dbReference type="EMBL" id="MFD1671774.1"/>
    </source>
</evidence>
<keyword evidence="3" id="KW-0274">FAD</keyword>
<evidence type="ECO:0000313" key="7">
    <source>
        <dbReference type="Proteomes" id="UP001597267"/>
    </source>
</evidence>
<dbReference type="PANTHER" id="PTHR42934">
    <property type="entry name" value="GLYCOLATE OXIDASE SUBUNIT GLCD"/>
    <property type="match status" value="1"/>
</dbReference>
<dbReference type="InterPro" id="IPR016171">
    <property type="entry name" value="Vanillyl_alc_oxidase_C-sub2"/>
</dbReference>
<dbReference type="Gene3D" id="3.30.70.2740">
    <property type="match status" value="1"/>
</dbReference>
<proteinExistence type="predicted"/>
<dbReference type="Gene3D" id="3.30.70.2190">
    <property type="match status" value="1"/>
</dbReference>
<name>A0ABW4J5W4_9LACO</name>
<keyword evidence="4" id="KW-0560">Oxidoreductase</keyword>
<comment type="cofactor">
    <cofactor evidence="1">
        <name>FAD</name>
        <dbReference type="ChEBI" id="CHEBI:57692"/>
    </cofactor>
</comment>
<organism evidence="6 7">
    <name type="scientific">Agrilactobacillus yilanensis</name>
    <dbReference type="NCBI Taxonomy" id="2485997"/>
    <lineage>
        <taxon>Bacteria</taxon>
        <taxon>Bacillati</taxon>
        <taxon>Bacillota</taxon>
        <taxon>Bacilli</taxon>
        <taxon>Lactobacillales</taxon>
        <taxon>Lactobacillaceae</taxon>
        <taxon>Agrilactobacillus</taxon>
    </lineage>
</organism>
<dbReference type="RefSeq" id="WP_125713825.1">
    <property type="nucleotide sequence ID" value="NZ_JBHTOP010000022.1"/>
</dbReference>
<accession>A0ABW4J5W4</accession>
<evidence type="ECO:0000256" key="3">
    <source>
        <dbReference type="ARBA" id="ARBA00022827"/>
    </source>
</evidence>
<dbReference type="InterPro" id="IPR016169">
    <property type="entry name" value="FAD-bd_PCMH_sub2"/>
</dbReference>
<dbReference type="Proteomes" id="UP001597267">
    <property type="component" value="Unassembled WGS sequence"/>
</dbReference>
<sequence>MELKDKTDIFKIVSQVVPEKQLIQKSEISEDYGHDEMGTIFHLPDLVVKAQSTEDVSAVMKIANEYKIPAVVRGAGTGLVGGSIAIKGGILIDLSGMNQIKELDADNLTLTVEPGVLLMDIKEYAEKKGFFYPPDPGEKSATIGGNISTNAGGMRAIKYGVTRDYVRALTVVAPSGDIMHLGGKVVKNSSGFDLKDLVIGSEGTLGIVTEATLKLIMKPEYTVSLLVPFENFESAISTVPVILRSGITPTAVEFFENDSVNFWEEFSGKVFPEANHQTYLLLSFDGQSTERVEEDYEKIAELCFENGAEDVYVLDDEIQRNQVWTARGAFLEAIKSSTTEMDEVDVVVPRSKIVEFITFTHKTAQEQNIRIPGFGHVGDGNLHFYICRDDYDDATWKEKLNNVFELLYTEGKKVGGQVSGEHGIGLAKREYLGQSLDDSVISMMRSVKSAVDPHNILNPDKVI</sequence>
<dbReference type="InterPro" id="IPR006094">
    <property type="entry name" value="Oxid_FAD_bind_N"/>
</dbReference>
<evidence type="ECO:0000256" key="1">
    <source>
        <dbReference type="ARBA" id="ARBA00001974"/>
    </source>
</evidence>
<evidence type="ECO:0000256" key="4">
    <source>
        <dbReference type="ARBA" id="ARBA00023002"/>
    </source>
</evidence>
<dbReference type="SUPFAM" id="SSF55103">
    <property type="entry name" value="FAD-linked oxidases, C-terminal domain"/>
    <property type="match status" value="1"/>
</dbReference>
<gene>
    <name evidence="6" type="ORF">ACFQ5M_06700</name>
</gene>
<dbReference type="Gene3D" id="3.30.465.10">
    <property type="match status" value="1"/>
</dbReference>
<dbReference type="Pfam" id="PF02913">
    <property type="entry name" value="FAD-oxidase_C"/>
    <property type="match status" value="1"/>
</dbReference>
<protein>
    <submittedName>
        <fullName evidence="6">FAD-binding oxidoreductase</fullName>
    </submittedName>
</protein>
<dbReference type="Pfam" id="PF01565">
    <property type="entry name" value="FAD_binding_4"/>
    <property type="match status" value="1"/>
</dbReference>
<evidence type="ECO:0000259" key="5">
    <source>
        <dbReference type="PROSITE" id="PS51387"/>
    </source>
</evidence>
<comment type="caution">
    <text evidence="6">The sequence shown here is derived from an EMBL/GenBank/DDBJ whole genome shotgun (WGS) entry which is preliminary data.</text>
</comment>
<dbReference type="PROSITE" id="PS51387">
    <property type="entry name" value="FAD_PCMH"/>
    <property type="match status" value="1"/>
</dbReference>
<dbReference type="PANTHER" id="PTHR42934:SF2">
    <property type="entry name" value="GLYCOLATE OXIDASE SUBUNIT GLCD"/>
    <property type="match status" value="1"/>
</dbReference>
<feature type="domain" description="FAD-binding PCMH-type" evidence="5">
    <location>
        <begin position="40"/>
        <end position="218"/>
    </location>
</feature>
<dbReference type="InterPro" id="IPR036318">
    <property type="entry name" value="FAD-bd_PCMH-like_sf"/>
</dbReference>
<keyword evidence="2" id="KW-0285">Flavoprotein</keyword>
<evidence type="ECO:0000256" key="2">
    <source>
        <dbReference type="ARBA" id="ARBA00022630"/>
    </source>
</evidence>
<dbReference type="InterPro" id="IPR051914">
    <property type="entry name" value="FAD-linked_OxidoTrans_Type4"/>
</dbReference>
<dbReference type="InterPro" id="IPR004113">
    <property type="entry name" value="FAD-bd_oxidored_4_C"/>
</dbReference>
<keyword evidence="7" id="KW-1185">Reference proteome</keyword>